<accession>A0A087T352</accession>
<organism evidence="1 2">
    <name type="scientific">Stegodyphus mimosarum</name>
    <name type="common">African social velvet spider</name>
    <dbReference type="NCBI Taxonomy" id="407821"/>
    <lineage>
        <taxon>Eukaryota</taxon>
        <taxon>Metazoa</taxon>
        <taxon>Ecdysozoa</taxon>
        <taxon>Arthropoda</taxon>
        <taxon>Chelicerata</taxon>
        <taxon>Arachnida</taxon>
        <taxon>Araneae</taxon>
        <taxon>Araneomorphae</taxon>
        <taxon>Entelegynae</taxon>
        <taxon>Eresoidea</taxon>
        <taxon>Eresidae</taxon>
        <taxon>Stegodyphus</taxon>
    </lineage>
</organism>
<dbReference type="Proteomes" id="UP000054359">
    <property type="component" value="Unassembled WGS sequence"/>
</dbReference>
<name>A0A087T352_STEMI</name>
<keyword evidence="2" id="KW-1185">Reference proteome</keyword>
<gene>
    <name evidence="1" type="ORF">X975_08456</name>
</gene>
<dbReference type="AlphaFoldDB" id="A0A087T352"/>
<feature type="non-terminal residue" evidence="1">
    <location>
        <position position="158"/>
    </location>
</feature>
<sequence length="158" mass="17896">MPPPTFLPTCLGSNPGPSARQLASLTTVPSRQVNHFPVSAALTILSMLLNDFVRGTRRKAVIEQVEPSGDAYSFDLKMEAQYSKIRLFLDRYPVHPKNLHLKDVQIEFLPANWKSILKHLILRITDAFKCSCRKEHHAEDNELHGGRKEVNLLQNISI</sequence>
<protein>
    <submittedName>
        <fullName evidence="1">Uncharacterized protein</fullName>
    </submittedName>
</protein>
<evidence type="ECO:0000313" key="2">
    <source>
        <dbReference type="Proteomes" id="UP000054359"/>
    </source>
</evidence>
<dbReference type="EMBL" id="KK113185">
    <property type="protein sequence ID" value="KFM59541.1"/>
    <property type="molecule type" value="Genomic_DNA"/>
</dbReference>
<proteinExistence type="predicted"/>
<evidence type="ECO:0000313" key="1">
    <source>
        <dbReference type="EMBL" id="KFM59541.1"/>
    </source>
</evidence>
<reference evidence="1 2" key="1">
    <citation type="submission" date="2013-11" db="EMBL/GenBank/DDBJ databases">
        <title>Genome sequencing of Stegodyphus mimosarum.</title>
        <authorList>
            <person name="Bechsgaard J."/>
        </authorList>
    </citation>
    <scope>NUCLEOTIDE SEQUENCE [LARGE SCALE GENOMIC DNA]</scope>
</reference>